<dbReference type="EMBL" id="FOSF01000010">
    <property type="protein sequence ID" value="SFJ96274.1"/>
    <property type="molecule type" value="Genomic_DNA"/>
</dbReference>
<evidence type="ECO:0000313" key="1">
    <source>
        <dbReference type="EMBL" id="SFJ96274.1"/>
    </source>
</evidence>
<dbReference type="Proteomes" id="UP000243374">
    <property type="component" value="Unassembled WGS sequence"/>
</dbReference>
<proteinExistence type="predicted"/>
<dbReference type="RefSeq" id="WP_074839815.1">
    <property type="nucleotide sequence ID" value="NZ_CP047056.1"/>
</dbReference>
<sequence length="74" mass="8536">MVVHSLNLAVSKGFIKLSAAKDFLLLRHVPDSFKYDDNCILLTVHKAFTYQGKEYKRGDIILHFLDSQDIQKIQ</sequence>
<evidence type="ECO:0000313" key="2">
    <source>
        <dbReference type="Proteomes" id="UP000243374"/>
    </source>
</evidence>
<gene>
    <name evidence="1" type="ORF">SAMN04487865_101024</name>
</gene>
<accession>A0A662ZA81</accession>
<dbReference type="AlphaFoldDB" id="A0A662ZA81"/>
<keyword evidence="2" id="KW-1185">Reference proteome</keyword>
<organism evidence="1 2">
    <name type="scientific">Succinivibrio dextrinosolvens</name>
    <dbReference type="NCBI Taxonomy" id="83771"/>
    <lineage>
        <taxon>Bacteria</taxon>
        <taxon>Pseudomonadati</taxon>
        <taxon>Pseudomonadota</taxon>
        <taxon>Gammaproteobacteria</taxon>
        <taxon>Aeromonadales</taxon>
        <taxon>Succinivibrionaceae</taxon>
        <taxon>Succinivibrio</taxon>
    </lineage>
</organism>
<protein>
    <submittedName>
        <fullName evidence="1">Uncharacterized protein</fullName>
    </submittedName>
</protein>
<reference evidence="1 2" key="1">
    <citation type="submission" date="2016-10" db="EMBL/GenBank/DDBJ databases">
        <authorList>
            <person name="Varghese N."/>
            <person name="Submissions S."/>
        </authorList>
    </citation>
    <scope>NUCLEOTIDE SEQUENCE [LARGE SCALE GENOMIC DNA]</scope>
    <source>
        <strain evidence="1 2">22B</strain>
    </source>
</reference>
<name>A0A662ZA81_9GAMM</name>